<evidence type="ECO:0000313" key="3">
    <source>
        <dbReference type="EMBL" id="VFK76354.1"/>
    </source>
</evidence>
<reference evidence="2" key="1">
    <citation type="submission" date="2019-02" db="EMBL/GenBank/DDBJ databases">
        <authorList>
            <person name="Gruber-Vodicka R. H."/>
            <person name="Seah K. B. B."/>
        </authorList>
    </citation>
    <scope>NUCLEOTIDE SEQUENCE</scope>
    <source>
        <strain evidence="1">BECK_BZ197</strain>
        <strain evidence="3">BECK_BZ198</strain>
        <strain evidence="2">BECK_BZ199</strain>
    </source>
</reference>
<sequence>MRDSRTIEIAMEIGETGNGVANLEMDQEIQEHLAAVQRHQMDTA</sequence>
<dbReference type="EMBL" id="CAADGH010000053">
    <property type="protein sequence ID" value="VFK76354.1"/>
    <property type="molecule type" value="Genomic_DNA"/>
</dbReference>
<organism evidence="2">
    <name type="scientific">Candidatus Kentrum sp. MB</name>
    <dbReference type="NCBI Taxonomy" id="2138164"/>
    <lineage>
        <taxon>Bacteria</taxon>
        <taxon>Pseudomonadati</taxon>
        <taxon>Pseudomonadota</taxon>
        <taxon>Gammaproteobacteria</taxon>
        <taxon>Candidatus Kentrum</taxon>
    </lineage>
</organism>
<proteinExistence type="predicted"/>
<dbReference type="AlphaFoldDB" id="A0A450XY65"/>
<protein>
    <submittedName>
        <fullName evidence="2">Uncharacterized protein</fullName>
    </submittedName>
</protein>
<evidence type="ECO:0000313" key="2">
    <source>
        <dbReference type="EMBL" id="VFK34230.1"/>
    </source>
</evidence>
<dbReference type="EMBL" id="CAADFQ010000065">
    <property type="protein sequence ID" value="VFK34230.1"/>
    <property type="molecule type" value="Genomic_DNA"/>
</dbReference>
<gene>
    <name evidence="1" type="ORF">BECKMB1821G_GA0114241_10479</name>
    <name evidence="3" type="ORF">BECKMB1821H_GA0114242_10536</name>
    <name evidence="2" type="ORF">BECKMB1821I_GA0114274_10659</name>
</gene>
<dbReference type="EMBL" id="CAADFO010000047">
    <property type="protein sequence ID" value="VFK29268.1"/>
    <property type="molecule type" value="Genomic_DNA"/>
</dbReference>
<accession>A0A450XY65</accession>
<evidence type="ECO:0000313" key="1">
    <source>
        <dbReference type="EMBL" id="VFK29268.1"/>
    </source>
</evidence>
<name>A0A450XY65_9GAMM</name>